<evidence type="ECO:0000259" key="8">
    <source>
        <dbReference type="PROSITE" id="PS50059"/>
    </source>
</evidence>
<name>A0A7U3ZKD9_RUNSL</name>
<keyword evidence="4 5" id="KW-0413">Isomerase</keyword>
<dbReference type="PROSITE" id="PS50059">
    <property type="entry name" value="FKBP_PPIASE"/>
    <property type="match status" value="1"/>
</dbReference>
<evidence type="ECO:0000256" key="5">
    <source>
        <dbReference type="PROSITE-ProRule" id="PRU00277"/>
    </source>
</evidence>
<dbReference type="EMBL" id="CP002859">
    <property type="protein sequence ID" value="AEI48790.1"/>
    <property type="molecule type" value="Genomic_DNA"/>
</dbReference>
<feature type="domain" description="PPIase FKBP-type" evidence="8">
    <location>
        <begin position="222"/>
        <end position="311"/>
    </location>
</feature>
<dbReference type="PANTHER" id="PTHR43811">
    <property type="entry name" value="FKBP-TYPE PEPTIDYL-PROLYL CIS-TRANS ISOMERASE FKPA"/>
    <property type="match status" value="1"/>
</dbReference>
<dbReference type="PANTHER" id="PTHR43811:SF19">
    <property type="entry name" value="39 KDA FK506-BINDING NUCLEAR PROTEIN"/>
    <property type="match status" value="1"/>
</dbReference>
<evidence type="ECO:0000256" key="1">
    <source>
        <dbReference type="ARBA" id="ARBA00000971"/>
    </source>
</evidence>
<comment type="catalytic activity">
    <reaction evidence="1 5 6">
        <text>[protein]-peptidylproline (omega=180) = [protein]-peptidylproline (omega=0)</text>
        <dbReference type="Rhea" id="RHEA:16237"/>
        <dbReference type="Rhea" id="RHEA-COMP:10747"/>
        <dbReference type="Rhea" id="RHEA-COMP:10748"/>
        <dbReference type="ChEBI" id="CHEBI:83833"/>
        <dbReference type="ChEBI" id="CHEBI:83834"/>
        <dbReference type="EC" id="5.2.1.8"/>
    </reaction>
</comment>
<dbReference type="PROSITE" id="PS51257">
    <property type="entry name" value="PROKAR_LIPOPROTEIN"/>
    <property type="match status" value="1"/>
</dbReference>
<dbReference type="SUPFAM" id="SSF54534">
    <property type="entry name" value="FKBP-like"/>
    <property type="match status" value="2"/>
</dbReference>
<evidence type="ECO:0000256" key="6">
    <source>
        <dbReference type="RuleBase" id="RU003915"/>
    </source>
</evidence>
<dbReference type="Pfam" id="PF00254">
    <property type="entry name" value="FKBP_C"/>
    <property type="match status" value="1"/>
</dbReference>
<feature type="signal peptide" evidence="7">
    <location>
        <begin position="1"/>
        <end position="19"/>
    </location>
</feature>
<dbReference type="RefSeq" id="WP_013928101.1">
    <property type="nucleotide sequence ID" value="NC_015703.1"/>
</dbReference>
<feature type="chain" id="PRO_5030573301" description="Peptidyl-prolyl cis-trans isomerase" evidence="7">
    <location>
        <begin position="20"/>
        <end position="311"/>
    </location>
</feature>
<evidence type="ECO:0000256" key="7">
    <source>
        <dbReference type="SAM" id="SignalP"/>
    </source>
</evidence>
<sequence length="311" mass="34243">MRGTLILGLVVSLAVTIVACEQTEEAFQDRKTRENKAEIRSYLAANGIQADSLRSGLYFAVKNTNPTAQKPQIGDEITFRYVAKRFDGTVVDSSLAGINDVYIRSFSSRDITDPAYAMAYRFNPVPSFEELLSAPQEKVREGDKVSLFVPWSLRGTGDVSLLAPLYIPIRYDLDILKVRTEDEQIEDFIALNKIVGLEKNPNNGLRFVKTKVYPDSALIPVNTTVSVTYTGKLIRNGRKFDSGTIDVNVVDPTGTASGGVVKGFNDGIAKMRYGEKAIVIFPSVLGYGLQGSNPKIPAYSPLIFEVEAKRK</sequence>
<keyword evidence="7" id="KW-0732">Signal</keyword>
<gene>
    <name evidence="9" type="ordered locus">Runsl_2380</name>
</gene>
<comment type="similarity">
    <text evidence="2 6">Belongs to the FKBP-type PPIase family.</text>
</comment>
<protein>
    <recommendedName>
        <fullName evidence="6">Peptidyl-prolyl cis-trans isomerase</fullName>
        <ecNumber evidence="6">5.2.1.8</ecNumber>
    </recommendedName>
</protein>
<dbReference type="InterPro" id="IPR046357">
    <property type="entry name" value="PPIase_dom_sf"/>
</dbReference>
<reference evidence="9 10" key="2">
    <citation type="journal article" date="2012" name="Stand. Genomic Sci.">
        <title>Complete genome sequence of the aquatic bacterium Runella slithyformis type strain (LSU 4(T)).</title>
        <authorList>
            <person name="Copeland A."/>
            <person name="Zhang X."/>
            <person name="Misra M."/>
            <person name="Lapidus A."/>
            <person name="Nolan M."/>
            <person name="Lucas S."/>
            <person name="Deshpande S."/>
            <person name="Cheng J.F."/>
            <person name="Tapia R."/>
            <person name="Goodwin L.A."/>
            <person name="Pitluck S."/>
            <person name="Liolios K."/>
            <person name="Pagani I."/>
            <person name="Ivanova N."/>
            <person name="Mikhailova N."/>
            <person name="Pati A."/>
            <person name="Chen A."/>
            <person name="Palaniappan K."/>
            <person name="Land M."/>
            <person name="Hauser L."/>
            <person name="Pan C."/>
            <person name="Jeffries C.D."/>
            <person name="Detter J.C."/>
            <person name="Brambilla E.M."/>
            <person name="Rohde M."/>
            <person name="Djao O.D."/>
            <person name="Goker M."/>
            <person name="Sikorski J."/>
            <person name="Tindall B.J."/>
            <person name="Woyke T."/>
            <person name="Bristow J."/>
            <person name="Eisen J.A."/>
            <person name="Markowitz V."/>
            <person name="Hugenholtz P."/>
            <person name="Kyrpides N.C."/>
            <person name="Klenk H.P."/>
            <person name="Mavromatis K."/>
        </authorList>
    </citation>
    <scope>NUCLEOTIDE SEQUENCE [LARGE SCALE GENOMIC DNA]</scope>
    <source>
        <strain evidence="10">ATCC 29530 / DSM 19594 / LMG 11500 / NCIMB 11436 / LSU 4</strain>
    </source>
</reference>
<proteinExistence type="inferred from homology"/>
<dbReference type="InterPro" id="IPR001179">
    <property type="entry name" value="PPIase_FKBP_dom"/>
</dbReference>
<evidence type="ECO:0000256" key="3">
    <source>
        <dbReference type="ARBA" id="ARBA00023110"/>
    </source>
</evidence>
<organism evidence="9 10">
    <name type="scientific">Runella slithyformis (strain ATCC 29530 / DSM 19594 / LMG 11500 / NCIMB 11436 / LSU 4)</name>
    <dbReference type="NCBI Taxonomy" id="761193"/>
    <lineage>
        <taxon>Bacteria</taxon>
        <taxon>Pseudomonadati</taxon>
        <taxon>Bacteroidota</taxon>
        <taxon>Cytophagia</taxon>
        <taxon>Cytophagales</taxon>
        <taxon>Spirosomataceae</taxon>
        <taxon>Runella</taxon>
    </lineage>
</organism>
<dbReference type="AlphaFoldDB" id="A0A7U3ZKD9"/>
<reference evidence="10" key="1">
    <citation type="submission" date="2011-06" db="EMBL/GenBank/DDBJ databases">
        <title>The complete genome of chromosome of Runella slithyformis DSM 19594.</title>
        <authorList>
            <consortium name="US DOE Joint Genome Institute (JGI-PGF)"/>
            <person name="Lucas S."/>
            <person name="Han J."/>
            <person name="Lapidus A."/>
            <person name="Bruce D."/>
            <person name="Goodwin L."/>
            <person name="Pitluck S."/>
            <person name="Peters L."/>
            <person name="Kyrpides N."/>
            <person name="Mavromatis K."/>
            <person name="Ivanova N."/>
            <person name="Ovchinnikova G."/>
            <person name="Zhang X."/>
            <person name="Misra M."/>
            <person name="Detter J.C."/>
            <person name="Tapia R."/>
            <person name="Han C."/>
            <person name="Land M."/>
            <person name="Hauser L."/>
            <person name="Markowitz V."/>
            <person name="Cheng J.-F."/>
            <person name="Hugenholtz P."/>
            <person name="Woyke T."/>
            <person name="Wu D."/>
            <person name="Tindall B."/>
            <person name="Faehrich R."/>
            <person name="Brambilla E."/>
            <person name="Klenk H.-P."/>
            <person name="Eisen J.A."/>
        </authorList>
    </citation>
    <scope>NUCLEOTIDE SEQUENCE [LARGE SCALE GENOMIC DNA]</scope>
    <source>
        <strain evidence="10">ATCC 29530 / DSM 19594 / LMG 11500 / NCIMB 11436 / LSU 4</strain>
    </source>
</reference>
<dbReference type="KEGG" id="rsi:Runsl_2380"/>
<accession>A0A7U3ZKD9</accession>
<dbReference type="Gene3D" id="3.10.50.40">
    <property type="match status" value="2"/>
</dbReference>
<dbReference type="Proteomes" id="UP000000493">
    <property type="component" value="Chromosome"/>
</dbReference>
<keyword evidence="3 5" id="KW-0697">Rotamase</keyword>
<evidence type="ECO:0000256" key="2">
    <source>
        <dbReference type="ARBA" id="ARBA00006577"/>
    </source>
</evidence>
<dbReference type="GO" id="GO:0003755">
    <property type="term" value="F:peptidyl-prolyl cis-trans isomerase activity"/>
    <property type="evidence" value="ECO:0007669"/>
    <property type="project" value="UniProtKB-UniRule"/>
</dbReference>
<evidence type="ECO:0000256" key="4">
    <source>
        <dbReference type="ARBA" id="ARBA00023235"/>
    </source>
</evidence>
<keyword evidence="10" id="KW-1185">Reference proteome</keyword>
<evidence type="ECO:0000313" key="9">
    <source>
        <dbReference type="EMBL" id="AEI48790.1"/>
    </source>
</evidence>
<evidence type="ECO:0000313" key="10">
    <source>
        <dbReference type="Proteomes" id="UP000000493"/>
    </source>
</evidence>
<dbReference type="EC" id="5.2.1.8" evidence="6"/>